<evidence type="ECO:0000313" key="1">
    <source>
        <dbReference type="EMBL" id="CAI9541401.1"/>
    </source>
</evidence>
<protein>
    <submittedName>
        <fullName evidence="1">Uncharacterized protein</fullName>
    </submittedName>
</protein>
<sequence>MWVTLRSSVNSTCAISQCSSVPRPSAHQCHISVHTSAHQCHISVPK</sequence>
<gene>
    <name evidence="1" type="ORF">SPARVUS_LOCUS1919228</name>
</gene>
<dbReference type="Proteomes" id="UP001162483">
    <property type="component" value="Unassembled WGS sequence"/>
</dbReference>
<reference evidence="1" key="1">
    <citation type="submission" date="2023-05" db="EMBL/GenBank/DDBJ databases">
        <authorList>
            <person name="Stuckert A."/>
        </authorList>
    </citation>
    <scope>NUCLEOTIDE SEQUENCE</scope>
</reference>
<name>A0ABN9B3Y8_9NEOB</name>
<accession>A0ABN9B3Y8</accession>
<keyword evidence="2" id="KW-1185">Reference proteome</keyword>
<proteinExistence type="predicted"/>
<comment type="caution">
    <text evidence="1">The sequence shown here is derived from an EMBL/GenBank/DDBJ whole genome shotgun (WGS) entry which is preliminary data.</text>
</comment>
<evidence type="ECO:0000313" key="2">
    <source>
        <dbReference type="Proteomes" id="UP001162483"/>
    </source>
</evidence>
<organism evidence="1 2">
    <name type="scientific">Staurois parvus</name>
    <dbReference type="NCBI Taxonomy" id="386267"/>
    <lineage>
        <taxon>Eukaryota</taxon>
        <taxon>Metazoa</taxon>
        <taxon>Chordata</taxon>
        <taxon>Craniata</taxon>
        <taxon>Vertebrata</taxon>
        <taxon>Euteleostomi</taxon>
        <taxon>Amphibia</taxon>
        <taxon>Batrachia</taxon>
        <taxon>Anura</taxon>
        <taxon>Neobatrachia</taxon>
        <taxon>Ranoidea</taxon>
        <taxon>Ranidae</taxon>
        <taxon>Staurois</taxon>
    </lineage>
</organism>
<dbReference type="EMBL" id="CATNWA010001890">
    <property type="protein sequence ID" value="CAI9541401.1"/>
    <property type="molecule type" value="Genomic_DNA"/>
</dbReference>